<dbReference type="OrthoDB" id="3236341at2759"/>
<evidence type="ECO:0000313" key="3">
    <source>
        <dbReference type="Proteomes" id="UP000307440"/>
    </source>
</evidence>
<dbReference type="Proteomes" id="UP000307440">
    <property type="component" value="Unassembled WGS sequence"/>
</dbReference>
<dbReference type="AlphaFoldDB" id="A0A5C3LA59"/>
<dbReference type="EMBL" id="ML210149">
    <property type="protein sequence ID" value="TFK29555.1"/>
    <property type="molecule type" value="Genomic_DNA"/>
</dbReference>
<evidence type="ECO:0000313" key="2">
    <source>
        <dbReference type="EMBL" id="TFK29555.1"/>
    </source>
</evidence>
<feature type="compositionally biased region" description="Polar residues" evidence="1">
    <location>
        <begin position="38"/>
        <end position="57"/>
    </location>
</feature>
<sequence>MDDSESSRVSSVTPGDSELEELRGMINQDNNDDDTGDFTHSSQPGTPLNRANPSRGTSAVIQAHRLANRLSLGPYTKQLESYADEDPATRSLLLYGKILSLEHKLTAICSPSGTYVVEKPLMDNIKNYVLAVLLSPKLSSYKGEFPRERVLAVIKHLNINVPATMNTDRHIYKVVREAVGSELTQARARIKKAIQQSKDSKQSIYQLATSLVDNTKCAVSVALCARLALLRKVYSEEGKSGAKYWDFVDARLVSIRDVADGKEDKIQIMFTKMLNKDREIYGTTLQQVLSTQSANDWQNSVDDALDSDRAAATQN</sequence>
<organism evidence="2 3">
    <name type="scientific">Coprinopsis marcescibilis</name>
    <name type="common">Agaric fungus</name>
    <name type="synonym">Psathyrella marcescibilis</name>
    <dbReference type="NCBI Taxonomy" id="230819"/>
    <lineage>
        <taxon>Eukaryota</taxon>
        <taxon>Fungi</taxon>
        <taxon>Dikarya</taxon>
        <taxon>Basidiomycota</taxon>
        <taxon>Agaricomycotina</taxon>
        <taxon>Agaricomycetes</taxon>
        <taxon>Agaricomycetidae</taxon>
        <taxon>Agaricales</taxon>
        <taxon>Agaricineae</taxon>
        <taxon>Psathyrellaceae</taxon>
        <taxon>Coprinopsis</taxon>
    </lineage>
</organism>
<dbReference type="STRING" id="230819.A0A5C3LA59"/>
<keyword evidence="3" id="KW-1185">Reference proteome</keyword>
<feature type="region of interest" description="Disordered" evidence="1">
    <location>
        <begin position="1"/>
        <end position="57"/>
    </location>
</feature>
<evidence type="ECO:0000256" key="1">
    <source>
        <dbReference type="SAM" id="MobiDB-lite"/>
    </source>
</evidence>
<gene>
    <name evidence="2" type="ORF">FA15DRAFT_700140</name>
</gene>
<proteinExistence type="predicted"/>
<protein>
    <submittedName>
        <fullName evidence="2">Uncharacterized protein</fullName>
    </submittedName>
</protein>
<name>A0A5C3LA59_COPMA</name>
<reference evidence="2 3" key="1">
    <citation type="journal article" date="2019" name="Nat. Ecol. Evol.">
        <title>Megaphylogeny resolves global patterns of mushroom evolution.</title>
        <authorList>
            <person name="Varga T."/>
            <person name="Krizsan K."/>
            <person name="Foldi C."/>
            <person name="Dima B."/>
            <person name="Sanchez-Garcia M."/>
            <person name="Sanchez-Ramirez S."/>
            <person name="Szollosi G.J."/>
            <person name="Szarkandi J.G."/>
            <person name="Papp V."/>
            <person name="Albert L."/>
            <person name="Andreopoulos W."/>
            <person name="Angelini C."/>
            <person name="Antonin V."/>
            <person name="Barry K.W."/>
            <person name="Bougher N.L."/>
            <person name="Buchanan P."/>
            <person name="Buyck B."/>
            <person name="Bense V."/>
            <person name="Catcheside P."/>
            <person name="Chovatia M."/>
            <person name="Cooper J."/>
            <person name="Damon W."/>
            <person name="Desjardin D."/>
            <person name="Finy P."/>
            <person name="Geml J."/>
            <person name="Haridas S."/>
            <person name="Hughes K."/>
            <person name="Justo A."/>
            <person name="Karasinski D."/>
            <person name="Kautmanova I."/>
            <person name="Kiss B."/>
            <person name="Kocsube S."/>
            <person name="Kotiranta H."/>
            <person name="LaButti K.M."/>
            <person name="Lechner B.E."/>
            <person name="Liimatainen K."/>
            <person name="Lipzen A."/>
            <person name="Lukacs Z."/>
            <person name="Mihaltcheva S."/>
            <person name="Morgado L.N."/>
            <person name="Niskanen T."/>
            <person name="Noordeloos M.E."/>
            <person name="Ohm R.A."/>
            <person name="Ortiz-Santana B."/>
            <person name="Ovrebo C."/>
            <person name="Racz N."/>
            <person name="Riley R."/>
            <person name="Savchenko A."/>
            <person name="Shiryaev A."/>
            <person name="Soop K."/>
            <person name="Spirin V."/>
            <person name="Szebenyi C."/>
            <person name="Tomsovsky M."/>
            <person name="Tulloss R.E."/>
            <person name="Uehling J."/>
            <person name="Grigoriev I.V."/>
            <person name="Vagvolgyi C."/>
            <person name="Papp T."/>
            <person name="Martin F.M."/>
            <person name="Miettinen O."/>
            <person name="Hibbett D.S."/>
            <person name="Nagy L.G."/>
        </authorList>
    </citation>
    <scope>NUCLEOTIDE SEQUENCE [LARGE SCALE GENOMIC DNA]</scope>
    <source>
        <strain evidence="2 3">CBS 121175</strain>
    </source>
</reference>
<accession>A0A5C3LA59</accession>